<proteinExistence type="predicted"/>
<evidence type="ECO:0000313" key="9">
    <source>
        <dbReference type="Proteomes" id="UP000245771"/>
    </source>
</evidence>
<keyword evidence="4 6" id="KW-0472">Membrane</keyword>
<dbReference type="AlphaFoldDB" id="A0A316VAN5"/>
<name>A0A316VAN5_9BASI</name>
<dbReference type="STRING" id="1280837.A0A316VAN5"/>
<sequence length="563" mass="62379">MSVVTPTPPGEKGPARNDSTTHSSQTRSIDNNHTFDLEGGHEGQVQPVTSRVSHISQEEEFRNDPHCVNFTYQDPQDPRTLPEWKKWSITLIALSIQMWANAISSMAAPAIEAISPDLDVSVPAGRVIQAIFLYGFALGAVVLTPLSEDYGRRPTHIASTALMGIFQIPCALAPNFGTMVAFRFIAGFFAAATFNSVGIISDMWDPDNQSWPVNSFALAAELGAEVGPIIGGFILINAGWRWIFGVAGLGSAFLLGVFILFCPETRSGVILKRRAAKVRKETGDDRFFAHHEIVLRERTLMAILQETLFRPVYMLFREPIVLWFAIFDGFNYMIIYLALESIPLVYQQWGFSEGELNLPFIGMFLGSCVAFGLYYFQLRYEKKEADKNDGEKPPESRLFWMIPGGIIFPASLFWFAWTSQGPPVPWIVSVLALGAFGLSSHIIFISVSDYTIASYSIYSASAVGAQSLLREILSGSVTLFSHQMYVNLGYQWASTVLAFIAVVLAIVPPILYIFGPRIRAASAFALEIQQAEKHAKQIAHQAKLEFDRSNTEATARETQESTV</sequence>
<dbReference type="EMBL" id="KZ819603">
    <property type="protein sequence ID" value="PWN34510.1"/>
    <property type="molecule type" value="Genomic_DNA"/>
</dbReference>
<dbReference type="SUPFAM" id="SSF103473">
    <property type="entry name" value="MFS general substrate transporter"/>
    <property type="match status" value="1"/>
</dbReference>
<dbReference type="OrthoDB" id="5376138at2759"/>
<feature type="compositionally biased region" description="Polar residues" evidence="5">
    <location>
        <begin position="17"/>
        <end position="32"/>
    </location>
</feature>
<dbReference type="GO" id="GO:0005886">
    <property type="term" value="C:plasma membrane"/>
    <property type="evidence" value="ECO:0007669"/>
    <property type="project" value="TreeGrafter"/>
</dbReference>
<dbReference type="RefSeq" id="XP_025354812.1">
    <property type="nucleotide sequence ID" value="XM_025498523.1"/>
</dbReference>
<evidence type="ECO:0000256" key="1">
    <source>
        <dbReference type="ARBA" id="ARBA00004141"/>
    </source>
</evidence>
<evidence type="ECO:0000256" key="6">
    <source>
        <dbReference type="SAM" id="Phobius"/>
    </source>
</evidence>
<dbReference type="Proteomes" id="UP000245771">
    <property type="component" value="Unassembled WGS sequence"/>
</dbReference>
<feature type="transmembrane region" description="Helical" evidence="6">
    <location>
        <begin position="216"/>
        <end position="236"/>
    </location>
</feature>
<feature type="transmembrane region" description="Helical" evidence="6">
    <location>
        <begin position="242"/>
        <end position="263"/>
    </location>
</feature>
<organism evidence="8 9">
    <name type="scientific">Meira miltonrushii</name>
    <dbReference type="NCBI Taxonomy" id="1280837"/>
    <lineage>
        <taxon>Eukaryota</taxon>
        <taxon>Fungi</taxon>
        <taxon>Dikarya</taxon>
        <taxon>Basidiomycota</taxon>
        <taxon>Ustilaginomycotina</taxon>
        <taxon>Exobasidiomycetes</taxon>
        <taxon>Exobasidiales</taxon>
        <taxon>Brachybasidiaceae</taxon>
        <taxon>Meira</taxon>
    </lineage>
</organism>
<dbReference type="InterPro" id="IPR020846">
    <property type="entry name" value="MFS_dom"/>
</dbReference>
<dbReference type="GO" id="GO:0022857">
    <property type="term" value="F:transmembrane transporter activity"/>
    <property type="evidence" value="ECO:0007669"/>
    <property type="project" value="InterPro"/>
</dbReference>
<dbReference type="GeneID" id="37020304"/>
<feature type="transmembrane region" description="Helical" evidence="6">
    <location>
        <begin position="398"/>
        <end position="417"/>
    </location>
</feature>
<reference evidence="8 9" key="1">
    <citation type="journal article" date="2018" name="Mol. Biol. Evol.">
        <title>Broad Genomic Sampling Reveals a Smut Pathogenic Ancestry of the Fungal Clade Ustilaginomycotina.</title>
        <authorList>
            <person name="Kijpornyongpan T."/>
            <person name="Mondo S.J."/>
            <person name="Barry K."/>
            <person name="Sandor L."/>
            <person name="Lee J."/>
            <person name="Lipzen A."/>
            <person name="Pangilinan J."/>
            <person name="LaButti K."/>
            <person name="Hainaut M."/>
            <person name="Henrissat B."/>
            <person name="Grigoriev I.V."/>
            <person name="Spatafora J.W."/>
            <person name="Aime M.C."/>
        </authorList>
    </citation>
    <scope>NUCLEOTIDE SEQUENCE [LARGE SCALE GENOMIC DNA]</scope>
    <source>
        <strain evidence="8 9">MCA 3882</strain>
    </source>
</reference>
<accession>A0A316VAN5</accession>
<evidence type="ECO:0000256" key="3">
    <source>
        <dbReference type="ARBA" id="ARBA00022989"/>
    </source>
</evidence>
<keyword evidence="3 6" id="KW-1133">Transmembrane helix</keyword>
<evidence type="ECO:0000256" key="5">
    <source>
        <dbReference type="SAM" id="MobiDB-lite"/>
    </source>
</evidence>
<evidence type="ECO:0000256" key="4">
    <source>
        <dbReference type="ARBA" id="ARBA00023136"/>
    </source>
</evidence>
<feature type="domain" description="Major facilitator superfamily (MFS) profile" evidence="7">
    <location>
        <begin position="88"/>
        <end position="519"/>
    </location>
</feature>
<feature type="transmembrane region" description="Helical" evidence="6">
    <location>
        <begin position="180"/>
        <end position="204"/>
    </location>
</feature>
<comment type="subcellular location">
    <subcellularLocation>
        <location evidence="1">Membrane</location>
        <topology evidence="1">Multi-pass membrane protein</topology>
    </subcellularLocation>
</comment>
<feature type="transmembrane region" description="Helical" evidence="6">
    <location>
        <begin position="320"/>
        <end position="339"/>
    </location>
</feature>
<dbReference type="Pfam" id="PF07690">
    <property type="entry name" value="MFS_1"/>
    <property type="match status" value="1"/>
</dbReference>
<protein>
    <submittedName>
        <fullName evidence="8">MFS general substrate transporter</fullName>
    </submittedName>
</protein>
<feature type="transmembrane region" description="Helical" evidence="6">
    <location>
        <begin position="489"/>
        <end position="514"/>
    </location>
</feature>
<feature type="region of interest" description="Disordered" evidence="5">
    <location>
        <begin position="1"/>
        <end position="47"/>
    </location>
</feature>
<gene>
    <name evidence="8" type="ORF">FA14DRAFT_160087</name>
</gene>
<dbReference type="FunFam" id="1.20.1250.20:FF:000082">
    <property type="entry name" value="MFS multidrug transporter, putative"/>
    <property type="match status" value="1"/>
</dbReference>
<dbReference type="PANTHER" id="PTHR23502:SF36">
    <property type="entry name" value="MEMBRANE TRANSPORTER"/>
    <property type="match status" value="1"/>
</dbReference>
<keyword evidence="9" id="KW-1185">Reference proteome</keyword>
<feature type="transmembrane region" description="Helical" evidence="6">
    <location>
        <begin position="359"/>
        <end position="377"/>
    </location>
</feature>
<dbReference type="InterPro" id="IPR036259">
    <property type="entry name" value="MFS_trans_sf"/>
</dbReference>
<keyword evidence="2 6" id="KW-0812">Transmembrane</keyword>
<feature type="transmembrane region" description="Helical" evidence="6">
    <location>
        <begin position="423"/>
        <end position="445"/>
    </location>
</feature>
<evidence type="ECO:0000259" key="7">
    <source>
        <dbReference type="PROSITE" id="PS50850"/>
    </source>
</evidence>
<evidence type="ECO:0000256" key="2">
    <source>
        <dbReference type="ARBA" id="ARBA00022692"/>
    </source>
</evidence>
<evidence type="ECO:0000313" key="8">
    <source>
        <dbReference type="EMBL" id="PWN34510.1"/>
    </source>
</evidence>
<dbReference type="CDD" id="cd17323">
    <property type="entry name" value="MFS_Tpo1_MDR_like"/>
    <property type="match status" value="1"/>
</dbReference>
<dbReference type="Gene3D" id="1.20.1250.20">
    <property type="entry name" value="MFS general substrate transporter like domains"/>
    <property type="match status" value="1"/>
</dbReference>
<dbReference type="InParanoid" id="A0A316VAN5"/>
<feature type="compositionally biased region" description="Pro residues" evidence="5">
    <location>
        <begin position="1"/>
        <end position="11"/>
    </location>
</feature>
<dbReference type="PROSITE" id="PS50850">
    <property type="entry name" value="MFS"/>
    <property type="match status" value="1"/>
</dbReference>
<dbReference type="PANTHER" id="PTHR23502">
    <property type="entry name" value="MAJOR FACILITATOR SUPERFAMILY"/>
    <property type="match status" value="1"/>
</dbReference>
<dbReference type="InterPro" id="IPR011701">
    <property type="entry name" value="MFS"/>
</dbReference>